<evidence type="ECO:0000313" key="6">
    <source>
        <dbReference type="Ensembl" id="ENSNGAP00000022269.1"/>
    </source>
</evidence>
<dbReference type="GO" id="GO:0003924">
    <property type="term" value="F:GTPase activity"/>
    <property type="evidence" value="ECO:0007669"/>
    <property type="project" value="TreeGrafter"/>
</dbReference>
<sequence length="399" mass="45488">SNFDRFFKNFKRESKIISEDQIQLIENHLKNKDTQEALSVISDAVRDIENAPLNIAVTGESGAGKSTFINALRGLGHEEEGSAATGAVETTMERTPYQHPKFPRVTIWDLPGIGSTTFKPENYLTEMKFQEYDFFIIISATRFKENDAQLAKAIAKMNLNFYFVRTKVDNDISNEQRSKPKSFNKESVLQRIRDDSLRHLCEALCRNPPVFLVSSFDVADYDFPQLQSTLLSELPAHKRHIFMLSLQSVTEDAINLKRDSLKQKVYLEALKSGLIATLPLGGMYIDDNMEETLNLYRSYFGLDHGSLKNIAKDFNMSVNDLEAYIKSPHLLREVQDKTFLEKLWENVGFVSSVTGGPTNYWQSYFLDTVASDVKDLLNKELFAKKSGSFRFNTSEYLEA</sequence>
<name>A0A8C6RSP6_NANGA</name>
<dbReference type="OMA" id="LMANLKC"/>
<keyword evidence="3" id="KW-0378">Hydrolase</keyword>
<dbReference type="GeneTree" id="ENSGT00950000183007"/>
<feature type="domain" description="IRG-type G" evidence="5">
    <location>
        <begin position="51"/>
        <end position="233"/>
    </location>
</feature>
<dbReference type="Ensembl" id="ENSNGAT00000027952.1">
    <property type="protein sequence ID" value="ENSNGAP00000022269.1"/>
    <property type="gene ID" value="ENSNGAG00000021197.1"/>
</dbReference>
<dbReference type="Pfam" id="PF05049">
    <property type="entry name" value="IIGP"/>
    <property type="match status" value="1"/>
</dbReference>
<dbReference type="InterPro" id="IPR030385">
    <property type="entry name" value="G_IRG_dom"/>
</dbReference>
<dbReference type="FunFam" id="3.40.50.300:FF:000541">
    <property type="entry name" value="Immunity related GTPase M"/>
    <property type="match status" value="1"/>
</dbReference>
<dbReference type="GO" id="GO:0000045">
    <property type="term" value="P:autophagosome assembly"/>
    <property type="evidence" value="ECO:0007669"/>
    <property type="project" value="TreeGrafter"/>
</dbReference>
<dbReference type="PROSITE" id="PS51716">
    <property type="entry name" value="G_IRG"/>
    <property type="match status" value="1"/>
</dbReference>
<dbReference type="CDD" id="cd04104">
    <property type="entry name" value="p47_IIGP_like"/>
    <property type="match status" value="1"/>
</dbReference>
<dbReference type="PANTHER" id="PTHR32341:SF15">
    <property type="entry name" value="INTERFERON-GAMMA-INDUCIBLE GTPASE 10-RELATED"/>
    <property type="match status" value="1"/>
</dbReference>
<dbReference type="InterPro" id="IPR051515">
    <property type="entry name" value="IRG"/>
</dbReference>
<dbReference type="InterPro" id="IPR027417">
    <property type="entry name" value="P-loop_NTPase"/>
</dbReference>
<dbReference type="PANTHER" id="PTHR32341">
    <property type="entry name" value="INTERFERON-INDUCIBLE GTPASE"/>
    <property type="match status" value="1"/>
</dbReference>
<keyword evidence="4" id="KW-0342">GTP-binding</keyword>
<dbReference type="InterPro" id="IPR007743">
    <property type="entry name" value="Immunity-related_GTPase-like"/>
</dbReference>
<dbReference type="GO" id="GO:0045087">
    <property type="term" value="P:innate immune response"/>
    <property type="evidence" value="ECO:0007669"/>
    <property type="project" value="TreeGrafter"/>
</dbReference>
<reference evidence="6" key="2">
    <citation type="submission" date="2025-09" db="UniProtKB">
        <authorList>
            <consortium name="Ensembl"/>
        </authorList>
    </citation>
    <scope>IDENTIFICATION</scope>
</reference>
<evidence type="ECO:0000259" key="5">
    <source>
        <dbReference type="PROSITE" id="PS51716"/>
    </source>
</evidence>
<dbReference type="SUPFAM" id="SSF52540">
    <property type="entry name" value="P-loop containing nucleoside triphosphate hydrolases"/>
    <property type="match status" value="1"/>
</dbReference>
<evidence type="ECO:0000256" key="1">
    <source>
        <dbReference type="ARBA" id="ARBA00005429"/>
    </source>
</evidence>
<dbReference type="AlphaFoldDB" id="A0A8C6RSP6"/>
<comment type="similarity">
    <text evidence="1">Belongs to the TRAFAC class dynamin-like GTPase superfamily. IRG family.</text>
</comment>
<dbReference type="Proteomes" id="UP000694381">
    <property type="component" value="Unassembled WGS sequence"/>
</dbReference>
<protein>
    <recommendedName>
        <fullName evidence="5">IRG-type G domain-containing protein</fullName>
    </recommendedName>
</protein>
<evidence type="ECO:0000256" key="4">
    <source>
        <dbReference type="ARBA" id="ARBA00023134"/>
    </source>
</evidence>
<reference evidence="6" key="1">
    <citation type="submission" date="2025-08" db="UniProtKB">
        <authorList>
            <consortium name="Ensembl"/>
        </authorList>
    </citation>
    <scope>IDENTIFICATION</scope>
</reference>
<accession>A0A8C6RSP6</accession>
<dbReference type="GO" id="GO:0005525">
    <property type="term" value="F:GTP binding"/>
    <property type="evidence" value="ECO:0007669"/>
    <property type="project" value="UniProtKB-KW"/>
</dbReference>
<keyword evidence="7" id="KW-1185">Reference proteome</keyword>
<proteinExistence type="inferred from homology"/>
<evidence type="ECO:0000256" key="2">
    <source>
        <dbReference type="ARBA" id="ARBA00022741"/>
    </source>
</evidence>
<keyword evidence="2" id="KW-0547">Nucleotide-binding</keyword>
<evidence type="ECO:0000256" key="3">
    <source>
        <dbReference type="ARBA" id="ARBA00022801"/>
    </source>
</evidence>
<dbReference type="GO" id="GO:0035458">
    <property type="term" value="P:cellular response to interferon-beta"/>
    <property type="evidence" value="ECO:0007669"/>
    <property type="project" value="TreeGrafter"/>
</dbReference>
<dbReference type="GO" id="GO:0005789">
    <property type="term" value="C:endoplasmic reticulum membrane"/>
    <property type="evidence" value="ECO:0007669"/>
    <property type="project" value="TreeGrafter"/>
</dbReference>
<organism evidence="6 7">
    <name type="scientific">Nannospalax galili</name>
    <name type="common">Northern Israeli blind subterranean mole rat</name>
    <name type="synonym">Spalax galili</name>
    <dbReference type="NCBI Taxonomy" id="1026970"/>
    <lineage>
        <taxon>Eukaryota</taxon>
        <taxon>Metazoa</taxon>
        <taxon>Chordata</taxon>
        <taxon>Craniata</taxon>
        <taxon>Vertebrata</taxon>
        <taxon>Euteleostomi</taxon>
        <taxon>Mammalia</taxon>
        <taxon>Eutheria</taxon>
        <taxon>Euarchontoglires</taxon>
        <taxon>Glires</taxon>
        <taxon>Rodentia</taxon>
        <taxon>Myomorpha</taxon>
        <taxon>Muroidea</taxon>
        <taxon>Spalacidae</taxon>
        <taxon>Spalacinae</taxon>
        <taxon>Nannospalax</taxon>
    </lineage>
</organism>
<dbReference type="Gene3D" id="3.40.50.300">
    <property type="entry name" value="P-loop containing nucleotide triphosphate hydrolases"/>
    <property type="match status" value="1"/>
</dbReference>
<evidence type="ECO:0000313" key="7">
    <source>
        <dbReference type="Proteomes" id="UP000694381"/>
    </source>
</evidence>